<keyword evidence="3" id="KW-0677">Repeat</keyword>
<evidence type="ECO:0000256" key="3">
    <source>
        <dbReference type="ARBA" id="ARBA00022737"/>
    </source>
</evidence>
<evidence type="ECO:0000313" key="7">
    <source>
        <dbReference type="EMBL" id="MBA4496327.1"/>
    </source>
</evidence>
<dbReference type="SMART" id="SM00028">
    <property type="entry name" value="TPR"/>
    <property type="match status" value="4"/>
</dbReference>
<comment type="caution">
    <text evidence="7">The sequence shown here is derived from an EMBL/GenBank/DDBJ whole genome shotgun (WGS) entry which is preliminary data.</text>
</comment>
<dbReference type="GO" id="GO:0005737">
    <property type="term" value="C:cytoplasm"/>
    <property type="evidence" value="ECO:0007669"/>
    <property type="project" value="UniProtKB-SubCell"/>
</dbReference>
<dbReference type="PANTHER" id="PTHR46630:SF1">
    <property type="entry name" value="TETRATRICOPEPTIDE REPEAT PROTEIN 29"/>
    <property type="match status" value="1"/>
</dbReference>
<dbReference type="InterPro" id="IPR051476">
    <property type="entry name" value="Bac_ResReg_Asp_Phosphatase"/>
</dbReference>
<dbReference type="InterPro" id="IPR011990">
    <property type="entry name" value="TPR-like_helical_dom_sf"/>
</dbReference>
<evidence type="ECO:0000256" key="5">
    <source>
        <dbReference type="ARBA" id="ARBA00038253"/>
    </source>
</evidence>
<dbReference type="AlphaFoldDB" id="A0A7W1WUM7"/>
<name>A0A7W1WUM7_9BACL</name>
<evidence type="ECO:0000313" key="8">
    <source>
        <dbReference type="Proteomes" id="UP000535491"/>
    </source>
</evidence>
<dbReference type="PANTHER" id="PTHR46630">
    <property type="entry name" value="TETRATRICOPEPTIDE REPEAT PROTEIN 29"/>
    <property type="match status" value="1"/>
</dbReference>
<evidence type="ECO:0000256" key="2">
    <source>
        <dbReference type="ARBA" id="ARBA00022490"/>
    </source>
</evidence>
<comment type="subcellular location">
    <subcellularLocation>
        <location evidence="1">Cytoplasm</location>
    </subcellularLocation>
</comment>
<comment type="similarity">
    <text evidence="5">Belongs to the Rap family.</text>
</comment>
<dbReference type="SUPFAM" id="SSF48452">
    <property type="entry name" value="TPR-like"/>
    <property type="match status" value="1"/>
</dbReference>
<organism evidence="7 8">
    <name type="scientific">Paenactinomyces guangxiensis</name>
    <dbReference type="NCBI Taxonomy" id="1490290"/>
    <lineage>
        <taxon>Bacteria</taxon>
        <taxon>Bacillati</taxon>
        <taxon>Bacillota</taxon>
        <taxon>Bacilli</taxon>
        <taxon>Bacillales</taxon>
        <taxon>Thermoactinomycetaceae</taxon>
        <taxon>Paenactinomyces</taxon>
    </lineage>
</organism>
<keyword evidence="2" id="KW-0963">Cytoplasm</keyword>
<accession>A0A7W1WUM7</accession>
<evidence type="ECO:0000256" key="1">
    <source>
        <dbReference type="ARBA" id="ARBA00004496"/>
    </source>
</evidence>
<proteinExistence type="inferred from homology"/>
<dbReference type="RefSeq" id="WP_181754656.1">
    <property type="nucleotide sequence ID" value="NZ_JACEIQ010000030.1"/>
</dbReference>
<dbReference type="Pfam" id="PF13374">
    <property type="entry name" value="TPR_10"/>
    <property type="match status" value="1"/>
</dbReference>
<keyword evidence="8" id="KW-1185">Reference proteome</keyword>
<protein>
    <submittedName>
        <fullName evidence="7">Tetratricopeptide repeat protein</fullName>
    </submittedName>
</protein>
<evidence type="ECO:0000256" key="6">
    <source>
        <dbReference type="PROSITE-ProRule" id="PRU00339"/>
    </source>
</evidence>
<dbReference type="Gene3D" id="1.25.40.10">
    <property type="entry name" value="Tetratricopeptide repeat domain"/>
    <property type="match status" value="1"/>
</dbReference>
<evidence type="ECO:0000256" key="4">
    <source>
        <dbReference type="ARBA" id="ARBA00022803"/>
    </source>
</evidence>
<dbReference type="InterPro" id="IPR019734">
    <property type="entry name" value="TPR_rpt"/>
</dbReference>
<dbReference type="Pfam" id="PF13424">
    <property type="entry name" value="TPR_12"/>
    <property type="match status" value="1"/>
</dbReference>
<keyword evidence="4 6" id="KW-0802">TPR repeat</keyword>
<dbReference type="EMBL" id="JACEIQ010000030">
    <property type="protein sequence ID" value="MBA4496327.1"/>
    <property type="molecule type" value="Genomic_DNA"/>
</dbReference>
<dbReference type="PROSITE" id="PS50005">
    <property type="entry name" value="TPR"/>
    <property type="match status" value="1"/>
</dbReference>
<gene>
    <name evidence="7" type="ORF">H1191_18855</name>
</gene>
<dbReference type="Proteomes" id="UP000535491">
    <property type="component" value="Unassembled WGS sequence"/>
</dbReference>
<feature type="repeat" description="TPR" evidence="6">
    <location>
        <begin position="135"/>
        <end position="168"/>
    </location>
</feature>
<sequence>MQNYNESKERKEIKYFLLDNKILYLIKSSQLDHASQVLNELWPSIPQINSIRVVLNLYKYRSILLRERGQFEEAIAICKEGIEIARRNWLKIQHLDLLNVSGSVYLKDKKLDMALPRFEMVLKLDQDFNYPRRHLDAHTYLGILYTTQESWEKADDHLKKAIAIGRKTSDVFRLAKALIVHGNYLCQQYKHDEAAPYYQEAADLSEKHGFKQRQFSALLKLSTCFAKMKYNEELYKCNERIVSLIEELKILNEDDFYEV</sequence>
<reference evidence="7 8" key="1">
    <citation type="submission" date="2020-07" db="EMBL/GenBank/DDBJ databases">
        <authorList>
            <person name="Feng H."/>
        </authorList>
    </citation>
    <scope>NUCLEOTIDE SEQUENCE [LARGE SCALE GENOMIC DNA]</scope>
    <source>
        <strain evidence="8">s-10</strain>
    </source>
</reference>